<feature type="compositionally biased region" description="Polar residues" evidence="1">
    <location>
        <begin position="81"/>
        <end position="92"/>
    </location>
</feature>
<sequence length="170" mass="19759">MTGHPLWLIRSQNIEPKRQFKREVKEELEETIKEIREELRRALGKEVKQDPSQEIEQQSRDGNSVPIDSVKPAKLKAPKDQQASDQTSTENLDTPRPARPNELDPLDDDMRKDRDDSKVGIKQGHDPWAPEQRGTKQHERDNSLKHESKSASRPQGSERELKRRKEHDGY</sequence>
<accession>A0A6A7BUX5</accession>
<proteinExistence type="predicted"/>
<feature type="compositionally biased region" description="Basic and acidic residues" evidence="1">
    <location>
        <begin position="42"/>
        <end position="51"/>
    </location>
</feature>
<evidence type="ECO:0000313" key="3">
    <source>
        <dbReference type="Proteomes" id="UP000799421"/>
    </source>
</evidence>
<feature type="compositionally biased region" description="Basic and acidic residues" evidence="1">
    <location>
        <begin position="133"/>
        <end position="170"/>
    </location>
</feature>
<dbReference type="Proteomes" id="UP000799421">
    <property type="component" value="Unassembled WGS sequence"/>
</dbReference>
<feature type="compositionally biased region" description="Polar residues" evidence="1">
    <location>
        <begin position="52"/>
        <end position="62"/>
    </location>
</feature>
<dbReference type="EMBL" id="MU006008">
    <property type="protein sequence ID" value="KAF2858529.1"/>
    <property type="molecule type" value="Genomic_DNA"/>
</dbReference>
<feature type="compositionally biased region" description="Basic and acidic residues" evidence="1">
    <location>
        <begin position="108"/>
        <end position="125"/>
    </location>
</feature>
<gene>
    <name evidence="2" type="ORF">K470DRAFT_296328</name>
</gene>
<organism evidence="2 3">
    <name type="scientific">Piedraia hortae CBS 480.64</name>
    <dbReference type="NCBI Taxonomy" id="1314780"/>
    <lineage>
        <taxon>Eukaryota</taxon>
        <taxon>Fungi</taxon>
        <taxon>Dikarya</taxon>
        <taxon>Ascomycota</taxon>
        <taxon>Pezizomycotina</taxon>
        <taxon>Dothideomycetes</taxon>
        <taxon>Dothideomycetidae</taxon>
        <taxon>Capnodiales</taxon>
        <taxon>Piedraiaceae</taxon>
        <taxon>Piedraia</taxon>
    </lineage>
</organism>
<dbReference type="AlphaFoldDB" id="A0A6A7BUX5"/>
<reference evidence="2" key="1">
    <citation type="journal article" date="2020" name="Stud. Mycol.">
        <title>101 Dothideomycetes genomes: a test case for predicting lifestyles and emergence of pathogens.</title>
        <authorList>
            <person name="Haridas S."/>
            <person name="Albert R."/>
            <person name="Binder M."/>
            <person name="Bloem J."/>
            <person name="Labutti K."/>
            <person name="Salamov A."/>
            <person name="Andreopoulos B."/>
            <person name="Baker S."/>
            <person name="Barry K."/>
            <person name="Bills G."/>
            <person name="Bluhm B."/>
            <person name="Cannon C."/>
            <person name="Castanera R."/>
            <person name="Culley D."/>
            <person name="Daum C."/>
            <person name="Ezra D."/>
            <person name="Gonzalez J."/>
            <person name="Henrissat B."/>
            <person name="Kuo A."/>
            <person name="Liang C."/>
            <person name="Lipzen A."/>
            <person name="Lutzoni F."/>
            <person name="Magnuson J."/>
            <person name="Mondo S."/>
            <person name="Nolan M."/>
            <person name="Ohm R."/>
            <person name="Pangilinan J."/>
            <person name="Park H.-J."/>
            <person name="Ramirez L."/>
            <person name="Alfaro M."/>
            <person name="Sun H."/>
            <person name="Tritt A."/>
            <person name="Yoshinaga Y."/>
            <person name="Zwiers L.-H."/>
            <person name="Turgeon B."/>
            <person name="Goodwin S."/>
            <person name="Spatafora J."/>
            <person name="Crous P."/>
            <person name="Grigoriev I."/>
        </authorList>
    </citation>
    <scope>NUCLEOTIDE SEQUENCE</scope>
    <source>
        <strain evidence="2">CBS 480.64</strain>
    </source>
</reference>
<protein>
    <submittedName>
        <fullName evidence="2">Uncharacterized protein</fullName>
    </submittedName>
</protein>
<evidence type="ECO:0000256" key="1">
    <source>
        <dbReference type="SAM" id="MobiDB-lite"/>
    </source>
</evidence>
<name>A0A6A7BUX5_9PEZI</name>
<feature type="region of interest" description="Disordered" evidence="1">
    <location>
        <begin position="42"/>
        <end position="170"/>
    </location>
</feature>
<keyword evidence="3" id="KW-1185">Reference proteome</keyword>
<evidence type="ECO:0000313" key="2">
    <source>
        <dbReference type="EMBL" id="KAF2858529.1"/>
    </source>
</evidence>